<dbReference type="EC" id="2.7.13.3" evidence="2"/>
<keyword evidence="3" id="KW-0597">Phosphoprotein</keyword>
<evidence type="ECO:0000256" key="3">
    <source>
        <dbReference type="ARBA" id="ARBA00022553"/>
    </source>
</evidence>
<proteinExistence type="predicted"/>
<evidence type="ECO:0000256" key="2">
    <source>
        <dbReference type="ARBA" id="ARBA00012438"/>
    </source>
</evidence>
<dbReference type="Gene3D" id="3.30.450.20">
    <property type="entry name" value="PAS domain"/>
    <property type="match status" value="1"/>
</dbReference>
<dbReference type="InterPro" id="IPR011990">
    <property type="entry name" value="TPR-like_helical_dom_sf"/>
</dbReference>
<evidence type="ECO:0000256" key="5">
    <source>
        <dbReference type="ARBA" id="ARBA00022741"/>
    </source>
</evidence>
<dbReference type="Pfam" id="PF13581">
    <property type="entry name" value="HATPase_c_2"/>
    <property type="match status" value="1"/>
</dbReference>
<dbReference type="EMBL" id="QWDC01000005">
    <property type="protein sequence ID" value="RFZ90037.1"/>
    <property type="molecule type" value="Genomic_DNA"/>
</dbReference>
<dbReference type="Gene3D" id="3.30.565.10">
    <property type="entry name" value="Histidine kinase-like ATPase, C-terminal domain"/>
    <property type="match status" value="1"/>
</dbReference>
<dbReference type="RefSeq" id="WP_117394004.1">
    <property type="nucleotide sequence ID" value="NZ_QWDC01000005.1"/>
</dbReference>
<gene>
    <name evidence="11" type="ORF">D0C36_22585</name>
</gene>
<dbReference type="GO" id="GO:0004673">
    <property type="term" value="F:protein histidine kinase activity"/>
    <property type="evidence" value="ECO:0007669"/>
    <property type="project" value="UniProtKB-EC"/>
</dbReference>
<reference evidence="11 12" key="1">
    <citation type="submission" date="2018-08" db="EMBL/GenBank/DDBJ databases">
        <title>Mucilaginibacter sp. MYSH2.</title>
        <authorList>
            <person name="Seo T."/>
        </authorList>
    </citation>
    <scope>NUCLEOTIDE SEQUENCE [LARGE SCALE GENOMIC DNA]</scope>
    <source>
        <strain evidence="11 12">MYSH2</strain>
    </source>
</reference>
<keyword evidence="12" id="KW-1185">Reference proteome</keyword>
<evidence type="ECO:0000256" key="6">
    <source>
        <dbReference type="ARBA" id="ARBA00022777"/>
    </source>
</evidence>
<dbReference type="InterPro" id="IPR003594">
    <property type="entry name" value="HATPase_dom"/>
</dbReference>
<evidence type="ECO:0000256" key="4">
    <source>
        <dbReference type="ARBA" id="ARBA00022679"/>
    </source>
</evidence>
<evidence type="ECO:0000256" key="8">
    <source>
        <dbReference type="SAM" id="Phobius"/>
    </source>
</evidence>
<feature type="transmembrane region" description="Helical" evidence="8">
    <location>
        <begin position="430"/>
        <end position="447"/>
    </location>
</feature>
<keyword evidence="8" id="KW-0812">Transmembrane</keyword>
<keyword evidence="7" id="KW-0067">ATP-binding</keyword>
<dbReference type="OrthoDB" id="1523170at2"/>
<evidence type="ECO:0000313" key="12">
    <source>
        <dbReference type="Proteomes" id="UP000264217"/>
    </source>
</evidence>
<dbReference type="SMART" id="SM00387">
    <property type="entry name" value="HATPase_c"/>
    <property type="match status" value="1"/>
</dbReference>
<dbReference type="AlphaFoldDB" id="A0A372NN51"/>
<dbReference type="SUPFAM" id="SSF48452">
    <property type="entry name" value="TPR-like"/>
    <property type="match status" value="2"/>
</dbReference>
<name>A0A372NN51_9SPHI</name>
<dbReference type="InterPro" id="IPR011495">
    <property type="entry name" value="Sig_transdc_His_kin_sub2_dim/P"/>
</dbReference>
<evidence type="ECO:0000256" key="1">
    <source>
        <dbReference type="ARBA" id="ARBA00000085"/>
    </source>
</evidence>
<evidence type="ECO:0000256" key="7">
    <source>
        <dbReference type="ARBA" id="ARBA00022840"/>
    </source>
</evidence>
<dbReference type="PANTHER" id="PTHR41523:SF8">
    <property type="entry name" value="ETHYLENE RESPONSE SENSOR PROTEIN"/>
    <property type="match status" value="1"/>
</dbReference>
<dbReference type="SUPFAM" id="SSF55874">
    <property type="entry name" value="ATPase domain of HSP90 chaperone/DNA topoisomerase II/histidine kinase"/>
    <property type="match status" value="1"/>
</dbReference>
<protein>
    <recommendedName>
        <fullName evidence="2">histidine kinase</fullName>
        <ecNumber evidence="2">2.7.13.3</ecNumber>
    </recommendedName>
</protein>
<dbReference type="Pfam" id="PF07568">
    <property type="entry name" value="HisKA_2"/>
    <property type="match status" value="1"/>
</dbReference>
<feature type="signal peptide" evidence="9">
    <location>
        <begin position="1"/>
        <end position="22"/>
    </location>
</feature>
<organism evidence="11 12">
    <name type="scientific">Mucilaginibacter conchicola</name>
    <dbReference type="NCBI Taxonomy" id="2303333"/>
    <lineage>
        <taxon>Bacteria</taxon>
        <taxon>Pseudomonadati</taxon>
        <taxon>Bacteroidota</taxon>
        <taxon>Sphingobacteriia</taxon>
        <taxon>Sphingobacteriales</taxon>
        <taxon>Sphingobacteriaceae</taxon>
        <taxon>Mucilaginibacter</taxon>
    </lineage>
</organism>
<accession>A0A372NN51</accession>
<comment type="catalytic activity">
    <reaction evidence="1">
        <text>ATP + protein L-histidine = ADP + protein N-phospho-L-histidine.</text>
        <dbReference type="EC" id="2.7.13.3"/>
    </reaction>
</comment>
<sequence length="682" mass="77042">MNTVRTILSCFLLLAGTGLVQGQDWGPVFNQILAADSICRTDPRKDPKPLFLPIIKKCQSDKNIEDEGYAWQYLAANIKNVTQALAFKAYCLQNALQIKKRLKDQQSEYNVLRNIADIHLQQDKLVQAESELLQITRPGSNASHDNLMYSCDLLAAVYIEKGSYQKALEYSLRSLKMMKTPADSANIITFHGRLSGICMVLGNVSESLSWSRKTLSYCLSKKKYSCVPQIRGTIVTGMIAQRNAGQALKFLKEHSSMGKFKIPDDQRLLNRQLGDCYSALHKTDKAEGAYEKMLWLIRHQNDFFPEYEVGYSYYRIGQFYMDTQRPQKAKIYLLSALSYFGVSSTTRYRQAVYALLFKADSTAGNFKSALKYYRLSKVMLDSVVNTDKNRKIEELLIAFHNEQKEKNIKQLKNEAAVERLRLKNAGYTRVWVAFGCGLLLLTIGMLIKHSRSVMKANILLKMKKQSLAISLHEKEWLLKEVHDRVKNNLQTIISLFESQAKYLSDEALTAIEVSQQRIYAMSLIHHQLYRSDDIRSIDLALYIPILAENLIRSFGVSGRIFPEFMISKVDIDISEAIPICLIINEAMTNAIKHAFTEQRQGKISILLEKNDGKIIIVIADNGIGLCLPDNAARSSSLGIELMRGLCADINGKLLFEISGGTRITISFESVKSSAGKQPAEPL</sequence>
<evidence type="ECO:0000313" key="11">
    <source>
        <dbReference type="EMBL" id="RFZ90037.1"/>
    </source>
</evidence>
<dbReference type="Gene3D" id="1.25.40.10">
    <property type="entry name" value="Tetratricopeptide repeat domain"/>
    <property type="match status" value="2"/>
</dbReference>
<keyword evidence="5" id="KW-0547">Nucleotide-binding</keyword>
<feature type="domain" description="Histidine kinase/HSP90-like ATPase" evidence="10">
    <location>
        <begin position="574"/>
        <end position="671"/>
    </location>
</feature>
<comment type="caution">
    <text evidence="11">The sequence shown here is derived from an EMBL/GenBank/DDBJ whole genome shotgun (WGS) entry which is preliminary data.</text>
</comment>
<feature type="chain" id="PRO_5016630309" description="histidine kinase" evidence="9">
    <location>
        <begin position="23"/>
        <end position="682"/>
    </location>
</feature>
<evidence type="ECO:0000256" key="9">
    <source>
        <dbReference type="SAM" id="SignalP"/>
    </source>
</evidence>
<dbReference type="PANTHER" id="PTHR41523">
    <property type="entry name" value="TWO-COMPONENT SYSTEM SENSOR PROTEIN"/>
    <property type="match status" value="1"/>
</dbReference>
<dbReference type="InterPro" id="IPR036890">
    <property type="entry name" value="HATPase_C_sf"/>
</dbReference>
<evidence type="ECO:0000259" key="10">
    <source>
        <dbReference type="SMART" id="SM00387"/>
    </source>
</evidence>
<keyword evidence="8" id="KW-1133">Transmembrane helix</keyword>
<keyword evidence="6" id="KW-0418">Kinase</keyword>
<keyword evidence="4" id="KW-0808">Transferase</keyword>
<dbReference type="Proteomes" id="UP000264217">
    <property type="component" value="Unassembled WGS sequence"/>
</dbReference>
<dbReference type="GO" id="GO:0005524">
    <property type="term" value="F:ATP binding"/>
    <property type="evidence" value="ECO:0007669"/>
    <property type="project" value="UniProtKB-KW"/>
</dbReference>
<keyword evidence="9" id="KW-0732">Signal</keyword>
<keyword evidence="8" id="KW-0472">Membrane</keyword>